<reference evidence="1" key="1">
    <citation type="submission" date="2023-04" db="EMBL/GenBank/DDBJ databases">
        <title>A chromosome-level genome assembly of the parasitoid wasp Eretmocerus hayati.</title>
        <authorList>
            <person name="Zhong Y."/>
            <person name="Liu S."/>
            <person name="Liu Y."/>
        </authorList>
    </citation>
    <scope>NUCLEOTIDE SEQUENCE</scope>
    <source>
        <strain evidence="1">ZJU_SS_LIU_2023</strain>
    </source>
</reference>
<evidence type="ECO:0000313" key="2">
    <source>
        <dbReference type="Proteomes" id="UP001239111"/>
    </source>
</evidence>
<dbReference type="EMBL" id="CM056741">
    <property type="protein sequence ID" value="KAJ8684581.1"/>
    <property type="molecule type" value="Genomic_DNA"/>
</dbReference>
<protein>
    <submittedName>
        <fullName evidence="1">Uncharacterized protein</fullName>
    </submittedName>
</protein>
<proteinExistence type="predicted"/>
<dbReference type="Proteomes" id="UP001239111">
    <property type="component" value="Chromosome 1"/>
</dbReference>
<evidence type="ECO:0000313" key="1">
    <source>
        <dbReference type="EMBL" id="KAJ8684581.1"/>
    </source>
</evidence>
<keyword evidence="2" id="KW-1185">Reference proteome</keyword>
<organism evidence="1 2">
    <name type="scientific">Eretmocerus hayati</name>
    <dbReference type="NCBI Taxonomy" id="131215"/>
    <lineage>
        <taxon>Eukaryota</taxon>
        <taxon>Metazoa</taxon>
        <taxon>Ecdysozoa</taxon>
        <taxon>Arthropoda</taxon>
        <taxon>Hexapoda</taxon>
        <taxon>Insecta</taxon>
        <taxon>Pterygota</taxon>
        <taxon>Neoptera</taxon>
        <taxon>Endopterygota</taxon>
        <taxon>Hymenoptera</taxon>
        <taxon>Apocrita</taxon>
        <taxon>Proctotrupomorpha</taxon>
        <taxon>Chalcidoidea</taxon>
        <taxon>Aphelinidae</taxon>
        <taxon>Aphelininae</taxon>
        <taxon>Eretmocerus</taxon>
    </lineage>
</organism>
<gene>
    <name evidence="1" type="ORF">QAD02_020373</name>
</gene>
<accession>A0ACC2PP46</accession>
<comment type="caution">
    <text evidence="1">The sequence shown here is derived from an EMBL/GenBank/DDBJ whole genome shotgun (WGS) entry which is preliminary data.</text>
</comment>
<sequence length="253" mass="28594">QDLEKFGLPRDATAVINVAGQNILDFTQRWNPGFKQNVWNSRVKTTQQLAKIIPRSNVKTFITISGVAYYPPDGRKYTEYDECTKYDYLSGLCHDWENASKIPDRDDVRRVIIRSGVVLGRSGGMIKQIYLPFFLGLGGPIGDGTQDMPWIHISDLVNLFIHALKDEDISGVLNGVTPQLTTNAEFTKAFALALKRPAFLTLPRIFLETLLNKERAKIMLEGQKVIPQRVLESKFKYQFDTIEKACKDLAVLA</sequence>
<feature type="non-terminal residue" evidence="1">
    <location>
        <position position="1"/>
    </location>
</feature>
<name>A0ACC2PP46_9HYME</name>